<keyword evidence="5" id="KW-0391">Immunity</keyword>
<accession>A0A4W3GIA8</accession>
<reference evidence="8" key="3">
    <citation type="journal article" date="2014" name="Nature">
        <title>Elephant shark genome provides unique insights into gnathostome evolution.</title>
        <authorList>
            <consortium name="International Elephant Shark Genome Sequencing Consortium"/>
            <person name="Venkatesh B."/>
            <person name="Lee A.P."/>
            <person name="Ravi V."/>
            <person name="Maurya A.K."/>
            <person name="Lian M.M."/>
            <person name="Swann J.B."/>
            <person name="Ohta Y."/>
            <person name="Flajnik M.F."/>
            <person name="Sutoh Y."/>
            <person name="Kasahara M."/>
            <person name="Hoon S."/>
            <person name="Gangu V."/>
            <person name="Roy S.W."/>
            <person name="Irimia M."/>
            <person name="Korzh V."/>
            <person name="Kondrychyn I."/>
            <person name="Lim Z.W."/>
            <person name="Tay B.H."/>
            <person name="Tohari S."/>
            <person name="Kong K.W."/>
            <person name="Ho S."/>
            <person name="Lorente-Galdos B."/>
            <person name="Quilez J."/>
            <person name="Marques-Bonet T."/>
            <person name="Raney B.J."/>
            <person name="Ingham P.W."/>
            <person name="Tay A."/>
            <person name="Hillier L.W."/>
            <person name="Minx P."/>
            <person name="Boehm T."/>
            <person name="Wilson R.K."/>
            <person name="Brenner S."/>
            <person name="Warren W.C."/>
        </authorList>
    </citation>
    <scope>NUCLEOTIDE SEQUENCE [LARGE SCALE GENOMIC DNA]</scope>
</reference>
<dbReference type="InParanoid" id="A0A4W3GIA8"/>
<keyword evidence="4" id="KW-0393">Immunoglobulin domain</keyword>
<dbReference type="Gene3D" id="2.60.40.10">
    <property type="entry name" value="Immunoglobulins"/>
    <property type="match status" value="1"/>
</dbReference>
<dbReference type="PROSITE" id="PS50835">
    <property type="entry name" value="IG_LIKE"/>
    <property type="match status" value="1"/>
</dbReference>
<dbReference type="InterPro" id="IPR013106">
    <property type="entry name" value="Ig_V-set"/>
</dbReference>
<reference evidence="7" key="5">
    <citation type="submission" date="2025-09" db="UniProtKB">
        <authorList>
            <consortium name="Ensembl"/>
        </authorList>
    </citation>
    <scope>IDENTIFICATION</scope>
</reference>
<dbReference type="Ensembl" id="ENSCMIT00000002507.1">
    <property type="protein sequence ID" value="ENSCMIP00000002420.1"/>
    <property type="gene ID" value="ENSCMIG00000001434.1"/>
</dbReference>
<evidence type="ECO:0000256" key="1">
    <source>
        <dbReference type="ARBA" id="ARBA00022729"/>
    </source>
</evidence>
<keyword evidence="8" id="KW-1185">Reference proteome</keyword>
<dbReference type="InterPro" id="IPR007110">
    <property type="entry name" value="Ig-like_dom"/>
</dbReference>
<dbReference type="SUPFAM" id="SSF48726">
    <property type="entry name" value="Immunoglobulin"/>
    <property type="match status" value="1"/>
</dbReference>
<evidence type="ECO:0000256" key="3">
    <source>
        <dbReference type="ARBA" id="ARBA00023170"/>
    </source>
</evidence>
<evidence type="ECO:0000313" key="7">
    <source>
        <dbReference type="Ensembl" id="ENSCMIP00000002420.1"/>
    </source>
</evidence>
<dbReference type="InterPro" id="IPR013783">
    <property type="entry name" value="Ig-like_fold"/>
</dbReference>
<dbReference type="GeneTree" id="ENSGT00970000196773"/>
<evidence type="ECO:0000259" key="6">
    <source>
        <dbReference type="PROSITE" id="PS50835"/>
    </source>
</evidence>
<dbReference type="PANTHER" id="PTHR19367:SF18">
    <property type="entry name" value="T CELL RECEPTOR ALPHA VARIABLE 16"/>
    <property type="match status" value="1"/>
</dbReference>
<dbReference type="InterPro" id="IPR036179">
    <property type="entry name" value="Ig-like_dom_sf"/>
</dbReference>
<evidence type="ECO:0000313" key="8">
    <source>
        <dbReference type="Proteomes" id="UP000314986"/>
    </source>
</evidence>
<reference evidence="7" key="4">
    <citation type="submission" date="2025-08" db="UniProtKB">
        <authorList>
            <consortium name="Ensembl"/>
        </authorList>
    </citation>
    <scope>IDENTIFICATION</scope>
</reference>
<reference evidence="8" key="2">
    <citation type="journal article" date="2007" name="PLoS Biol.">
        <title>Survey sequencing and comparative analysis of the elephant shark (Callorhinchus milii) genome.</title>
        <authorList>
            <person name="Venkatesh B."/>
            <person name="Kirkness E.F."/>
            <person name="Loh Y.H."/>
            <person name="Halpern A.L."/>
            <person name="Lee A.P."/>
            <person name="Johnson J."/>
            <person name="Dandona N."/>
            <person name="Viswanathan L.D."/>
            <person name="Tay A."/>
            <person name="Venter J.C."/>
            <person name="Strausberg R.L."/>
            <person name="Brenner S."/>
        </authorList>
    </citation>
    <scope>NUCLEOTIDE SEQUENCE [LARGE SCALE GENOMIC DNA]</scope>
</reference>
<dbReference type="AlphaFoldDB" id="A0A4W3GIA8"/>
<dbReference type="Proteomes" id="UP000314986">
    <property type="component" value="Unassembled WGS sequence"/>
</dbReference>
<dbReference type="GO" id="GO:0042101">
    <property type="term" value="C:T cell receptor complex"/>
    <property type="evidence" value="ECO:0007669"/>
    <property type="project" value="UniProtKB-KW"/>
</dbReference>
<dbReference type="Pfam" id="PF07686">
    <property type="entry name" value="V-set"/>
    <property type="match status" value="1"/>
</dbReference>
<dbReference type="PANTHER" id="PTHR19367">
    <property type="entry name" value="T-CELL RECEPTOR ALPHA CHAIN V REGION"/>
    <property type="match status" value="1"/>
</dbReference>
<dbReference type="GO" id="GO:0002250">
    <property type="term" value="P:adaptive immune response"/>
    <property type="evidence" value="ECO:0007669"/>
    <property type="project" value="UniProtKB-KW"/>
</dbReference>
<keyword evidence="3" id="KW-0675">Receptor</keyword>
<protein>
    <recommendedName>
        <fullName evidence="6">Ig-like domain-containing protein</fullName>
    </recommendedName>
</protein>
<proteinExistence type="predicted"/>
<evidence type="ECO:0000256" key="5">
    <source>
        <dbReference type="ARBA" id="ARBA00043266"/>
    </source>
</evidence>
<dbReference type="OMA" id="EPEYILF"/>
<name>A0A4W3GIA8_CALMI</name>
<evidence type="ECO:0000256" key="2">
    <source>
        <dbReference type="ARBA" id="ARBA00023130"/>
    </source>
</evidence>
<dbReference type="InterPro" id="IPR051287">
    <property type="entry name" value="TCR_variable_region"/>
</dbReference>
<evidence type="ECO:0000256" key="4">
    <source>
        <dbReference type="ARBA" id="ARBA00023319"/>
    </source>
</evidence>
<keyword evidence="5" id="KW-1279">T cell receptor</keyword>
<keyword evidence="2" id="KW-1064">Adaptive immunity</keyword>
<organism evidence="7 8">
    <name type="scientific">Callorhinchus milii</name>
    <name type="common">Ghost shark</name>
    <dbReference type="NCBI Taxonomy" id="7868"/>
    <lineage>
        <taxon>Eukaryota</taxon>
        <taxon>Metazoa</taxon>
        <taxon>Chordata</taxon>
        <taxon>Craniata</taxon>
        <taxon>Vertebrata</taxon>
        <taxon>Chondrichthyes</taxon>
        <taxon>Holocephali</taxon>
        <taxon>Chimaeriformes</taxon>
        <taxon>Callorhinchidae</taxon>
        <taxon>Callorhinchus</taxon>
    </lineage>
</organism>
<feature type="domain" description="Ig-like" evidence="6">
    <location>
        <begin position="32"/>
        <end position="116"/>
    </location>
</feature>
<keyword evidence="1" id="KW-0732">Signal</keyword>
<dbReference type="SMART" id="SM00406">
    <property type="entry name" value="IGv"/>
    <property type="match status" value="1"/>
</dbReference>
<reference evidence="8" key="1">
    <citation type="journal article" date="2006" name="Science">
        <title>Ancient noncoding elements conserved in the human genome.</title>
        <authorList>
            <person name="Venkatesh B."/>
            <person name="Kirkness E.F."/>
            <person name="Loh Y.H."/>
            <person name="Halpern A.L."/>
            <person name="Lee A.P."/>
            <person name="Johnson J."/>
            <person name="Dandona N."/>
            <person name="Viswanathan L.D."/>
            <person name="Tay A."/>
            <person name="Venter J.C."/>
            <person name="Strausberg R.L."/>
            <person name="Brenner S."/>
        </authorList>
    </citation>
    <scope>NUCLEOTIDE SEQUENCE [LARGE SCALE GENOMIC DNA]</scope>
</reference>
<sequence length="116" mass="13346">LGYISLLRTLASFYLCGGDSVSQKDALILKKDGETVTFECSYSTTERHYYLFWYRHYPGKQPEFILRRDSYYNQERIGEGIGIRFSSRLLTSQSATRLSIFELLVSDSAVYLCALS</sequence>